<evidence type="ECO:0000256" key="2">
    <source>
        <dbReference type="SAM" id="MobiDB-lite"/>
    </source>
</evidence>
<dbReference type="Pfam" id="PF14214">
    <property type="entry name" value="Helitron_like_N"/>
    <property type="match status" value="1"/>
</dbReference>
<dbReference type="GO" id="GO:0016787">
    <property type="term" value="F:hydrolase activity"/>
    <property type="evidence" value="ECO:0007669"/>
    <property type="project" value="UniProtKB-KW"/>
</dbReference>
<feature type="compositionally biased region" description="Polar residues" evidence="2">
    <location>
        <begin position="2326"/>
        <end position="2341"/>
    </location>
</feature>
<dbReference type="EC" id="5.6.2.3" evidence="1"/>
<sequence length="2349" mass="261483">MRLSVGDNAASSSLPSVGDNTSSSPVPFSLPASTVGVRPVVATNVMRLSVGDNAASSSLPSVGDNTSSSPVPFSLPASTVGVRPVVATNVNVVITPSGLRSRGRLMNPYADPAAPSSPTVVATDVNVVSPMPRTRRRVTVQPVVSVNTNVASSSASLLTPAVSSSASTCSPSVAPSSPTGGPDVMMAPPVFHKRKRLTRPDAQPSASSSSRPTPSYAIDDYVDIGNCDQVCQYCCAYFWYAERLTSTASGKRPEYSICCRGGAVKIKYPIDPSEGIRGLFQDHSFIENVRAYNSMFAMTSFGAEIDNSVNDGRGPPVFKVGGQVSHWLGSLCPAADKVPSFLQLYIYDTANEVSNRLSHFPPQKKRQLVPTVVNTLIEILNGCNSLVRLFRTARDICASTDTPEFVVRLFHSAGVHPYQLPTEGTLGAIVYDNDSTAKEFDIIIRTKDGCRQRVNHLHPSYMSLQYPLLFPFGETGWCKDLKKQSPPAKDNKRVSMNMYYSYQIHERAGVYTHLLNGGRLFQQYLVDAYISIERNRLEYFANNQSDLRTDVLRGVEDAISRGDTEGSKIGKRIILPSSFTGGPRYMYKHYQDALAICRVHGNPQYFITFTCNANWPEIRREMQKKPRLTSQDCPQVIARVFQMKVDSFIAFLKEERPFGAVTADLYTIEFQKRGLPHCHTLLWVAEPFRIRDAQQIDDYISAEIPDKQLEPVLHKLVAETMIHGPCGILNSGSTCMKNGTCSKNFPKPYENASRIDDSGRAFYRRRKGRPTVEKGGAAVDSGYVVPYNKRLLLRFHAHINVEHCGWSMMIKYLFKYISKSPDRVRYSVTSKPDEANASSSSSVEVIDEIQNFIDGRFICPHEASWRILNFPIHHRDPAVQVLCVHLPGQQNITFRDRNSLADVVGNPMSRKTTLTEWLSNNIRHPEGRHLRYVDYLRVYRWDCSNKTWIKRATKKKPSIGRLVYVHPSSRELFYLRMLLTHRTGCTSFDHIKTISGVFHETYRAACESLGLIGDDTEWALTFEEAALWGTARELRFLLAQMLLFCEIANPVLLWNEHWNAMSDDIVNRLSKQTNVDPKCIPDNDVQQQILYELEKILNTSSSYSTLANYGLPMPQGDLLQLINNRLLMEERCYDRAQLGIQHEQCRASMHPRQLGVYEMVMEAHEHKKQVLLFIYGHGGTGKTFLWTTIISAIRSSGQIVLAVAGSGIASLLLPSGRTAHSRFQIPIHVTDETVCNIKKDSPLAGLLRETSLIIWDEAPMTDRKCFECLDRTLQDILDKKGIPFGGKSILLGGDFRQTLPIKRRGGKSKVIASSLPKSYLWPLFKMTKLTQNMRLLRHGISDVERDSIARFSRWLLDVGDGKVGTVSATAAVDTKDIEIPDEHLIRCDSDPLLHLIQFIYDKTTLTAPTATNLSDKAIVCPRNLTANEINTRVLNMAPGDISTYLSTDSLTPRANDGGNSEMLYPVEYLNSLNFSGLPSHCLELKVNTPVILLRNINQTCGLCNGTRLIVTQLLARVIEATIITGTSIGHRVYIPRITFLYDEKELPFIFRRRQYPLRICYAMTINKSQGQSLSKIGVYLPEPVFGHGQLYVAFSRATSPAALKVLIVPEEGFPDNKTTNIVYSQLILMGDQKGIPQITAGEAPIEIQSNGIQATFNLDEEADMDSLITVGKCYVLNRYACKYALTVLKAAPHPASIKLTKHDSITELEDDGTLPQYFFDFYPFDQLSFRKGVHKILTDIIGKVEDVERVETSADNSLVRLTLKDMSDNQVTMALWKEIAATVDVDSLTSTDNPVIAAIGGLKVVPYKEGHQLQSCSGTRVSINPNIGLANEMSIRFRGTPTPERIRFTPKISERNRVTLSALYDQDPIKLAKERFTCEATITKLTKNRNWFFASCGQCNTTLSKQIEGYVCSEHGQEYLKYTFCVNCTIEDSEGLADVTLFEGAMAAIIGVSCADIVNVQGHSNAMKIPDPVNAIIGVKKVFHLKKSEKSLKNTFQFTVNKVFDVSDGLSSSSTVAASSSAIAVDADPKQKQEGHVSQAKRNLQFELDYMGRVTDLEVAEINYDTTVLRMQLEAPGSFPVTVSLWDLIYEELDMRRFTETDREVIVVATALRVVTRGGAVRLQCTGGTQVFIDPGSAARSSMARYFRTARGGNPLRRLAVRHVSEIYPVPGLPVTQIWNLYTETDDTLMDQSYLIACTINKMPMMQEWYKITCVACDAVVNSQRQPHGCPTHGDKYLLYRYTLVNIDGFTDVNILPTPIANLIHTRWLLTVNHGRRVTDTLLELRGTGASPIPIAVVKPGEPVTHDIGTSEDRWKPGVDLGTEMQDLSSSQGSHDPTTDQADIGNVPH</sequence>
<evidence type="ECO:0000259" key="6">
    <source>
        <dbReference type="Pfam" id="PF21530"/>
    </source>
</evidence>
<evidence type="ECO:0000313" key="7">
    <source>
        <dbReference type="EMBL" id="KAK9075347.1"/>
    </source>
</evidence>
<comment type="cofactor">
    <cofactor evidence="1">
        <name>Mg(2+)</name>
        <dbReference type="ChEBI" id="CHEBI:18420"/>
    </cofactor>
</comment>
<dbReference type="GO" id="GO:0005524">
    <property type="term" value="F:ATP binding"/>
    <property type="evidence" value="ECO:0007669"/>
    <property type="project" value="UniProtKB-KW"/>
</dbReference>
<accession>A0AAP0DMH5</accession>
<dbReference type="InterPro" id="IPR012340">
    <property type="entry name" value="NA-bd_OB-fold"/>
</dbReference>
<feature type="region of interest" description="Disordered" evidence="2">
    <location>
        <begin position="2301"/>
        <end position="2349"/>
    </location>
</feature>
<evidence type="ECO:0000259" key="3">
    <source>
        <dbReference type="Pfam" id="PF05970"/>
    </source>
</evidence>
<gene>
    <name evidence="7" type="ORF">SSX86_003670</name>
</gene>
<keyword evidence="1" id="KW-0378">Hydrolase</keyword>
<comment type="similarity">
    <text evidence="1">Belongs to the helicase family.</text>
</comment>
<keyword evidence="1" id="KW-0234">DNA repair</keyword>
<feature type="domain" description="Replication factor A C-terminal" evidence="4">
    <location>
        <begin position="1876"/>
        <end position="1997"/>
    </location>
</feature>
<dbReference type="GO" id="GO:0043139">
    <property type="term" value="F:5'-3' DNA helicase activity"/>
    <property type="evidence" value="ECO:0007669"/>
    <property type="project" value="UniProtKB-EC"/>
</dbReference>
<evidence type="ECO:0000256" key="1">
    <source>
        <dbReference type="RuleBase" id="RU363044"/>
    </source>
</evidence>
<feature type="domain" description="DNA helicase Pif1-like 2B" evidence="6">
    <location>
        <begin position="1467"/>
        <end position="1513"/>
    </location>
</feature>
<organism evidence="7 8">
    <name type="scientific">Deinandra increscens subsp. villosa</name>
    <dbReference type="NCBI Taxonomy" id="3103831"/>
    <lineage>
        <taxon>Eukaryota</taxon>
        <taxon>Viridiplantae</taxon>
        <taxon>Streptophyta</taxon>
        <taxon>Embryophyta</taxon>
        <taxon>Tracheophyta</taxon>
        <taxon>Spermatophyta</taxon>
        <taxon>Magnoliopsida</taxon>
        <taxon>eudicotyledons</taxon>
        <taxon>Gunneridae</taxon>
        <taxon>Pentapetalae</taxon>
        <taxon>asterids</taxon>
        <taxon>campanulids</taxon>
        <taxon>Asterales</taxon>
        <taxon>Asteraceae</taxon>
        <taxon>Asteroideae</taxon>
        <taxon>Heliantheae alliance</taxon>
        <taxon>Madieae</taxon>
        <taxon>Madiinae</taxon>
        <taxon>Deinandra</taxon>
    </lineage>
</organism>
<keyword evidence="1" id="KW-0227">DNA damage</keyword>
<dbReference type="SUPFAM" id="SSF52540">
    <property type="entry name" value="P-loop containing nucleoside triphosphate hydrolases"/>
    <property type="match status" value="2"/>
</dbReference>
<keyword evidence="1" id="KW-0067">ATP-binding</keyword>
<dbReference type="GO" id="GO:0006281">
    <property type="term" value="P:DNA repair"/>
    <property type="evidence" value="ECO:0007669"/>
    <property type="project" value="UniProtKB-KW"/>
</dbReference>
<dbReference type="Proteomes" id="UP001408789">
    <property type="component" value="Unassembled WGS sequence"/>
</dbReference>
<dbReference type="InterPro" id="IPR049163">
    <property type="entry name" value="Pif1-like_2B_dom"/>
</dbReference>
<dbReference type="PANTHER" id="PTHR10492:SF96">
    <property type="entry name" value="ATP-DEPENDENT DNA HELICASE"/>
    <property type="match status" value="1"/>
</dbReference>
<name>A0AAP0DMH5_9ASTR</name>
<feature type="domain" description="Helitron helicase-like" evidence="5">
    <location>
        <begin position="499"/>
        <end position="682"/>
    </location>
</feature>
<reference evidence="7 8" key="1">
    <citation type="submission" date="2024-04" db="EMBL/GenBank/DDBJ databases">
        <title>The reference genome of an endangered Asteraceae, Deinandra increscens subsp. villosa, native to the Central Coast of California.</title>
        <authorList>
            <person name="Guilliams M."/>
            <person name="Hasenstab-Lehman K."/>
            <person name="Meyer R."/>
            <person name="Mcevoy S."/>
        </authorList>
    </citation>
    <scope>NUCLEOTIDE SEQUENCE [LARGE SCALE GENOMIC DNA]</scope>
    <source>
        <tissue evidence="7">Leaf</tissue>
    </source>
</reference>
<evidence type="ECO:0000259" key="4">
    <source>
        <dbReference type="Pfam" id="PF08646"/>
    </source>
</evidence>
<feature type="compositionally biased region" description="Polar residues" evidence="2">
    <location>
        <begin position="9"/>
        <end position="26"/>
    </location>
</feature>
<feature type="region of interest" description="Disordered" evidence="2">
    <location>
        <begin position="1"/>
        <end position="30"/>
    </location>
</feature>
<dbReference type="CDD" id="cd18809">
    <property type="entry name" value="SF1_C_RecD"/>
    <property type="match status" value="1"/>
</dbReference>
<dbReference type="PANTHER" id="PTHR10492">
    <property type="match status" value="1"/>
</dbReference>
<keyword evidence="8" id="KW-1185">Reference proteome</keyword>
<dbReference type="FunFam" id="3.40.50.300:FF:002884">
    <property type="entry name" value="ATP-dependent DNA helicase"/>
    <property type="match status" value="1"/>
</dbReference>
<feature type="region of interest" description="Disordered" evidence="2">
    <location>
        <begin position="163"/>
        <end position="187"/>
    </location>
</feature>
<protein>
    <recommendedName>
        <fullName evidence="1">ATP-dependent DNA helicase</fullName>
        <ecNumber evidence="1">5.6.2.3</ecNumber>
    </recommendedName>
</protein>
<dbReference type="GO" id="GO:0000723">
    <property type="term" value="P:telomere maintenance"/>
    <property type="evidence" value="ECO:0007669"/>
    <property type="project" value="InterPro"/>
</dbReference>
<proteinExistence type="inferred from homology"/>
<dbReference type="Pfam" id="PF08646">
    <property type="entry name" value="Rep_fac-A_C"/>
    <property type="match status" value="1"/>
</dbReference>
<dbReference type="Pfam" id="PF05970">
    <property type="entry name" value="PIF1"/>
    <property type="match status" value="1"/>
</dbReference>
<keyword evidence="1" id="KW-0233">DNA recombination</keyword>
<dbReference type="SUPFAM" id="SSF50249">
    <property type="entry name" value="Nucleic acid-binding proteins"/>
    <property type="match status" value="2"/>
</dbReference>
<keyword evidence="1" id="KW-0347">Helicase</keyword>
<dbReference type="Gene3D" id="2.40.50.140">
    <property type="entry name" value="Nucleic acid-binding proteins"/>
    <property type="match status" value="2"/>
</dbReference>
<dbReference type="Pfam" id="PF21530">
    <property type="entry name" value="Pif1_2B_dom"/>
    <property type="match status" value="1"/>
</dbReference>
<comment type="catalytic activity">
    <reaction evidence="1">
        <text>ATP + H2O = ADP + phosphate + H(+)</text>
        <dbReference type="Rhea" id="RHEA:13065"/>
        <dbReference type="ChEBI" id="CHEBI:15377"/>
        <dbReference type="ChEBI" id="CHEBI:15378"/>
        <dbReference type="ChEBI" id="CHEBI:30616"/>
        <dbReference type="ChEBI" id="CHEBI:43474"/>
        <dbReference type="ChEBI" id="CHEBI:456216"/>
        <dbReference type="EC" id="5.6.2.3"/>
    </reaction>
</comment>
<dbReference type="Gene3D" id="3.40.50.300">
    <property type="entry name" value="P-loop containing nucleotide triphosphate hydrolases"/>
    <property type="match status" value="1"/>
</dbReference>
<dbReference type="InterPro" id="IPR013955">
    <property type="entry name" value="Rep_factor-A_C"/>
</dbReference>
<comment type="caution">
    <text evidence="7">The sequence shown here is derived from an EMBL/GenBank/DDBJ whole genome shotgun (WGS) entry which is preliminary data.</text>
</comment>
<feature type="domain" description="DNA helicase Pif1-like DEAD-box helicase" evidence="3">
    <location>
        <begin position="1152"/>
        <end position="1365"/>
    </location>
</feature>
<evidence type="ECO:0000259" key="5">
    <source>
        <dbReference type="Pfam" id="PF14214"/>
    </source>
</evidence>
<keyword evidence="1" id="KW-0547">Nucleotide-binding</keyword>
<dbReference type="InterPro" id="IPR010285">
    <property type="entry name" value="DNA_helicase_pif1-like_DEAD"/>
</dbReference>
<evidence type="ECO:0000313" key="8">
    <source>
        <dbReference type="Proteomes" id="UP001408789"/>
    </source>
</evidence>
<dbReference type="InterPro" id="IPR025476">
    <property type="entry name" value="Helitron_helicase-like"/>
</dbReference>
<dbReference type="InterPro" id="IPR027417">
    <property type="entry name" value="P-loop_NTPase"/>
</dbReference>
<dbReference type="EMBL" id="JBCNJP010000007">
    <property type="protein sequence ID" value="KAK9075347.1"/>
    <property type="molecule type" value="Genomic_DNA"/>
</dbReference>
<feature type="compositionally biased region" description="Low complexity" evidence="2">
    <location>
        <begin position="163"/>
        <end position="179"/>
    </location>
</feature>
<dbReference type="GO" id="GO:0006310">
    <property type="term" value="P:DNA recombination"/>
    <property type="evidence" value="ECO:0007669"/>
    <property type="project" value="UniProtKB-KW"/>
</dbReference>